<evidence type="ECO:0000256" key="1">
    <source>
        <dbReference type="ARBA" id="ARBA00022491"/>
    </source>
</evidence>
<evidence type="ECO:0000256" key="4">
    <source>
        <dbReference type="ARBA" id="ARBA00023163"/>
    </source>
</evidence>
<gene>
    <name evidence="7" type="ORF">WG900_05505</name>
</gene>
<dbReference type="PANTHER" id="PTHR30055:SF231">
    <property type="entry name" value="TRANSCRIPTIONAL REGULATORY PROTEIN (PROBABLY DEOR-FAMILY)-RELATED"/>
    <property type="match status" value="1"/>
</dbReference>
<dbReference type="InterPro" id="IPR001647">
    <property type="entry name" value="HTH_TetR"/>
</dbReference>
<sequence length="218" mass="24356">MMNQRGGTEMVVPDLTAQPRQGYSRGNQGVVQILRKSQKLLVDEGFGALTLRRIAAECGMTQGNLSYYFKSKSDLVMALIDAIATSYRSACENLELEADGETGAELRRLVEIYLGDIATRRTTRIFTELWAMASREEQVRARLKEIYDSAVDMFAAVVGRTRPELDDEARRGIALAIVAILEGQTVFIGHDMPFADQREMLVEVVCETIVAMVLRWEG</sequence>
<dbReference type="RefSeq" id="WP_339965404.1">
    <property type="nucleotide sequence ID" value="NZ_JBBHJY010000002.1"/>
</dbReference>
<dbReference type="InterPro" id="IPR050109">
    <property type="entry name" value="HTH-type_TetR-like_transc_reg"/>
</dbReference>
<evidence type="ECO:0000313" key="7">
    <source>
        <dbReference type="EMBL" id="MEJ6009370.1"/>
    </source>
</evidence>
<feature type="DNA-binding region" description="H-T-H motif" evidence="5">
    <location>
        <begin position="50"/>
        <end position="69"/>
    </location>
</feature>
<dbReference type="PRINTS" id="PR00455">
    <property type="entry name" value="HTHTETR"/>
</dbReference>
<dbReference type="InterPro" id="IPR039538">
    <property type="entry name" value="BetI_C"/>
</dbReference>
<dbReference type="SUPFAM" id="SSF46689">
    <property type="entry name" value="Homeodomain-like"/>
    <property type="match status" value="1"/>
</dbReference>
<evidence type="ECO:0000313" key="8">
    <source>
        <dbReference type="Proteomes" id="UP001379235"/>
    </source>
</evidence>
<keyword evidence="3 5" id="KW-0238">DNA-binding</keyword>
<organism evidence="7 8">
    <name type="scientific">Novosphingobium aquae</name>
    <dbReference type="NCBI Taxonomy" id="3133435"/>
    <lineage>
        <taxon>Bacteria</taxon>
        <taxon>Pseudomonadati</taxon>
        <taxon>Pseudomonadota</taxon>
        <taxon>Alphaproteobacteria</taxon>
        <taxon>Sphingomonadales</taxon>
        <taxon>Sphingomonadaceae</taxon>
        <taxon>Novosphingobium</taxon>
    </lineage>
</organism>
<dbReference type="InterPro" id="IPR036271">
    <property type="entry name" value="Tet_transcr_reg_TetR-rel_C_sf"/>
</dbReference>
<dbReference type="Proteomes" id="UP001379235">
    <property type="component" value="Unassembled WGS sequence"/>
</dbReference>
<dbReference type="Gene3D" id="1.10.357.10">
    <property type="entry name" value="Tetracycline Repressor, domain 2"/>
    <property type="match status" value="1"/>
</dbReference>
<protein>
    <submittedName>
        <fullName evidence="7">TetR/AcrR family transcriptional regulator</fullName>
    </submittedName>
</protein>
<keyword evidence="1" id="KW-0678">Repressor</keyword>
<name>A0ABU8S6B5_9SPHN</name>
<dbReference type="Pfam" id="PF00440">
    <property type="entry name" value="TetR_N"/>
    <property type="match status" value="1"/>
</dbReference>
<accession>A0ABU8S6B5</accession>
<dbReference type="EMBL" id="JBBHJY010000002">
    <property type="protein sequence ID" value="MEJ6009370.1"/>
    <property type="molecule type" value="Genomic_DNA"/>
</dbReference>
<dbReference type="InterPro" id="IPR009057">
    <property type="entry name" value="Homeodomain-like_sf"/>
</dbReference>
<dbReference type="PANTHER" id="PTHR30055">
    <property type="entry name" value="HTH-TYPE TRANSCRIPTIONAL REGULATOR RUTR"/>
    <property type="match status" value="1"/>
</dbReference>
<proteinExistence type="predicted"/>
<dbReference type="SUPFAM" id="SSF48498">
    <property type="entry name" value="Tetracyclin repressor-like, C-terminal domain"/>
    <property type="match status" value="1"/>
</dbReference>
<evidence type="ECO:0000256" key="3">
    <source>
        <dbReference type="ARBA" id="ARBA00023125"/>
    </source>
</evidence>
<feature type="domain" description="HTH tetR-type" evidence="6">
    <location>
        <begin position="27"/>
        <end position="87"/>
    </location>
</feature>
<dbReference type="PROSITE" id="PS50977">
    <property type="entry name" value="HTH_TETR_2"/>
    <property type="match status" value="1"/>
</dbReference>
<reference evidence="7 8" key="1">
    <citation type="submission" date="2024-03" db="EMBL/GenBank/DDBJ databases">
        <authorList>
            <person name="Jo J.-H."/>
        </authorList>
    </citation>
    <scope>NUCLEOTIDE SEQUENCE [LARGE SCALE GENOMIC DNA]</scope>
    <source>
        <strain evidence="7 8">AS3R-12</strain>
    </source>
</reference>
<evidence type="ECO:0000259" key="6">
    <source>
        <dbReference type="PROSITE" id="PS50977"/>
    </source>
</evidence>
<comment type="caution">
    <text evidence="7">The sequence shown here is derived from an EMBL/GenBank/DDBJ whole genome shotgun (WGS) entry which is preliminary data.</text>
</comment>
<evidence type="ECO:0000256" key="2">
    <source>
        <dbReference type="ARBA" id="ARBA00023015"/>
    </source>
</evidence>
<dbReference type="Pfam" id="PF13977">
    <property type="entry name" value="TetR_C_6"/>
    <property type="match status" value="1"/>
</dbReference>
<keyword evidence="2" id="KW-0805">Transcription regulation</keyword>
<keyword evidence="4" id="KW-0804">Transcription</keyword>
<evidence type="ECO:0000256" key="5">
    <source>
        <dbReference type="PROSITE-ProRule" id="PRU00335"/>
    </source>
</evidence>
<keyword evidence="8" id="KW-1185">Reference proteome</keyword>